<dbReference type="OrthoDB" id="7629596at2"/>
<reference evidence="2 3" key="1">
    <citation type="submission" date="2018-08" db="EMBL/GenBank/DDBJ databases">
        <title>Henriciella mobilis sp. nov., isolated from seawater.</title>
        <authorList>
            <person name="Cheng H."/>
            <person name="Wu Y.-H."/>
            <person name="Xu X.-W."/>
            <person name="Guo L.-L."/>
        </authorList>
    </citation>
    <scope>NUCLEOTIDE SEQUENCE [LARGE SCALE GENOMIC DNA]</scope>
    <source>
        <strain evidence="2 3">CCUG66934</strain>
    </source>
</reference>
<dbReference type="PROSITE" id="PS51257">
    <property type="entry name" value="PROKAR_LIPOPROTEIN"/>
    <property type="match status" value="1"/>
</dbReference>
<keyword evidence="3" id="KW-1185">Reference proteome</keyword>
<sequence length="160" mass="17341">MKNLILASVAALMLAGCGFRPLYADASFDQVGEGLIRVDEINGRSGYLLRRELLKELAIGLPGLNERADLRVGLEEELERITLLNDGSVSRSFLRGGAEFTLTTQSGEAYSGDAQVQIPISATQSPFGDVAAQTESSERGMRELARKIVDDLRLQLEAAQ</sequence>
<dbReference type="AlphaFoldDB" id="A0A399R2L8"/>
<protein>
    <recommendedName>
        <fullName evidence="4">LPS-assembly lipoprotein</fullName>
    </recommendedName>
</protein>
<dbReference type="RefSeq" id="WP_119379286.1">
    <property type="nucleotide sequence ID" value="NZ_QWGB01000005.1"/>
</dbReference>
<accession>A0A399R2L8</accession>
<dbReference type="GO" id="GO:0043165">
    <property type="term" value="P:Gram-negative-bacterium-type cell outer membrane assembly"/>
    <property type="evidence" value="ECO:0007669"/>
    <property type="project" value="InterPro"/>
</dbReference>
<evidence type="ECO:0008006" key="4">
    <source>
        <dbReference type="Google" id="ProtNLM"/>
    </source>
</evidence>
<evidence type="ECO:0000313" key="3">
    <source>
        <dbReference type="Proteomes" id="UP000265431"/>
    </source>
</evidence>
<dbReference type="GO" id="GO:0019867">
    <property type="term" value="C:outer membrane"/>
    <property type="evidence" value="ECO:0007669"/>
    <property type="project" value="InterPro"/>
</dbReference>
<dbReference type="Pfam" id="PF04390">
    <property type="entry name" value="LptE"/>
    <property type="match status" value="1"/>
</dbReference>
<organism evidence="2 3">
    <name type="scientific">Henriciella barbarensis</name>
    <dbReference type="NCBI Taxonomy" id="86342"/>
    <lineage>
        <taxon>Bacteria</taxon>
        <taxon>Pseudomonadati</taxon>
        <taxon>Pseudomonadota</taxon>
        <taxon>Alphaproteobacteria</taxon>
        <taxon>Hyphomonadales</taxon>
        <taxon>Hyphomonadaceae</taxon>
        <taxon>Henriciella</taxon>
    </lineage>
</organism>
<gene>
    <name evidence="2" type="ORF">D1224_07595</name>
</gene>
<dbReference type="Proteomes" id="UP000265431">
    <property type="component" value="Unassembled WGS sequence"/>
</dbReference>
<name>A0A399R2L8_9PROT</name>
<keyword evidence="1" id="KW-0732">Signal</keyword>
<feature type="signal peptide" evidence="1">
    <location>
        <begin position="1"/>
        <end position="24"/>
    </location>
</feature>
<dbReference type="InterPro" id="IPR007485">
    <property type="entry name" value="LPS_assembly_LptE"/>
</dbReference>
<comment type="caution">
    <text evidence="2">The sequence shown here is derived from an EMBL/GenBank/DDBJ whole genome shotgun (WGS) entry which is preliminary data.</text>
</comment>
<dbReference type="EMBL" id="QWGB01000005">
    <property type="protein sequence ID" value="RIJ24097.1"/>
    <property type="molecule type" value="Genomic_DNA"/>
</dbReference>
<evidence type="ECO:0000313" key="2">
    <source>
        <dbReference type="EMBL" id="RIJ24097.1"/>
    </source>
</evidence>
<proteinExistence type="predicted"/>
<dbReference type="Gene3D" id="3.30.160.150">
    <property type="entry name" value="Lipoprotein like domain"/>
    <property type="match status" value="1"/>
</dbReference>
<evidence type="ECO:0000256" key="1">
    <source>
        <dbReference type="SAM" id="SignalP"/>
    </source>
</evidence>
<feature type="chain" id="PRO_5017305916" description="LPS-assembly lipoprotein" evidence="1">
    <location>
        <begin position="25"/>
        <end position="160"/>
    </location>
</feature>